<dbReference type="GO" id="GO:0004984">
    <property type="term" value="F:olfactory receptor activity"/>
    <property type="evidence" value="ECO:0007669"/>
    <property type="project" value="InterPro"/>
</dbReference>
<dbReference type="PROSITE" id="PS50262">
    <property type="entry name" value="G_PROTEIN_RECEP_F1_2"/>
    <property type="match status" value="1"/>
</dbReference>
<dbReference type="GeneTree" id="ENSGT00950000183023"/>
<feature type="transmembrane region" description="Helical" evidence="13">
    <location>
        <begin position="62"/>
        <end position="81"/>
    </location>
</feature>
<evidence type="ECO:0000256" key="12">
    <source>
        <dbReference type="ARBA" id="ARBA00023224"/>
    </source>
</evidence>
<evidence type="ECO:0000256" key="6">
    <source>
        <dbReference type="ARBA" id="ARBA00022989"/>
    </source>
</evidence>
<dbReference type="PANTHER" id="PTHR26451">
    <property type="entry name" value="G_PROTEIN_RECEP_F1_2 DOMAIN-CONTAINING PROTEIN"/>
    <property type="match status" value="1"/>
</dbReference>
<evidence type="ECO:0000256" key="11">
    <source>
        <dbReference type="ARBA" id="ARBA00023180"/>
    </source>
</evidence>
<keyword evidence="11" id="KW-0325">Glycoprotein</keyword>
<keyword evidence="7" id="KW-0297">G-protein coupled receptor</keyword>
<feature type="domain" description="G-protein coupled receptors family 1 profile" evidence="14">
    <location>
        <begin position="41"/>
        <end position="289"/>
    </location>
</feature>
<keyword evidence="2" id="KW-1003">Cell membrane</keyword>
<keyword evidence="12" id="KW-0807">Transducer</keyword>
<dbReference type="Pfam" id="PF13853">
    <property type="entry name" value="7tm_4"/>
    <property type="match status" value="1"/>
</dbReference>
<keyword evidence="8 13" id="KW-0472">Membrane</keyword>
<keyword evidence="3" id="KW-0716">Sensory transduction</keyword>
<evidence type="ECO:0000256" key="10">
    <source>
        <dbReference type="ARBA" id="ARBA00023170"/>
    </source>
</evidence>
<evidence type="ECO:0000256" key="2">
    <source>
        <dbReference type="ARBA" id="ARBA00022475"/>
    </source>
</evidence>
<feature type="transmembrane region" description="Helical" evidence="13">
    <location>
        <begin position="26"/>
        <end position="50"/>
    </location>
</feature>
<dbReference type="PRINTS" id="PR00245">
    <property type="entry name" value="OLFACTORYR"/>
</dbReference>
<reference evidence="15" key="3">
    <citation type="submission" date="2025-09" db="UniProtKB">
        <authorList>
            <consortium name="Ensembl"/>
        </authorList>
    </citation>
    <scope>IDENTIFICATION</scope>
</reference>
<dbReference type="GO" id="GO:0005549">
    <property type="term" value="F:odorant binding"/>
    <property type="evidence" value="ECO:0007669"/>
    <property type="project" value="TreeGrafter"/>
</dbReference>
<feature type="transmembrane region" description="Helical" evidence="13">
    <location>
        <begin position="101"/>
        <end position="120"/>
    </location>
</feature>
<evidence type="ECO:0000313" key="16">
    <source>
        <dbReference type="Proteomes" id="UP000694580"/>
    </source>
</evidence>
<evidence type="ECO:0000313" key="15">
    <source>
        <dbReference type="Ensembl" id="ENSDCDP00010032876.1"/>
    </source>
</evidence>
<reference evidence="15 16" key="1">
    <citation type="submission" date="2020-06" db="EMBL/GenBank/DDBJ databases">
        <authorList>
            <consortium name="Wellcome Sanger Institute Data Sharing"/>
        </authorList>
    </citation>
    <scope>NUCLEOTIDE SEQUENCE [LARGE SCALE GENOMIC DNA]</scope>
</reference>
<dbReference type="Gene3D" id="1.20.1070.10">
    <property type="entry name" value="Rhodopsin 7-helix transmembrane proteins"/>
    <property type="match status" value="1"/>
</dbReference>
<sequence>MVKLNVNSSFGFVLHGLNETFASKHILFAFVFSFYMFTILVNLIVIVIIFLDKALHEPMYMFICNLCVNGIYGASCFYTKFLADMWSELNVVSYAECLAQIFVIYSYTFAELTSLSVMAHDRYVAICKPLNYRSFMTPWKVGKLILLTWLFPVLETTIGLILTLRLPMCGKDIERLYCSNWAVVKLSCVDTTVNNLYGYILMFYHVSQATLIIISYFHIIREVVKSEAQRNKFMQTCVPHLISLINFTASVMFDSLYARHGARQSLLVLQNILSVEFLVVPPLLNPVIYGMALSQIRIAQFNTGKSIKIFFFCLG</sequence>
<keyword evidence="10" id="KW-0675">Receptor</keyword>
<dbReference type="InterPro" id="IPR017452">
    <property type="entry name" value="GPCR_Rhodpsn_7TM"/>
</dbReference>
<comment type="subcellular location">
    <subcellularLocation>
        <location evidence="1">Cell membrane</location>
        <topology evidence="1">Multi-pass membrane protein</topology>
    </subcellularLocation>
</comment>
<evidence type="ECO:0000256" key="7">
    <source>
        <dbReference type="ARBA" id="ARBA00023040"/>
    </source>
</evidence>
<dbReference type="GO" id="GO:0005886">
    <property type="term" value="C:plasma membrane"/>
    <property type="evidence" value="ECO:0007669"/>
    <property type="project" value="UniProtKB-SubCell"/>
</dbReference>
<keyword evidence="6 13" id="KW-1133">Transmembrane helix</keyword>
<reference evidence="15" key="2">
    <citation type="submission" date="2025-08" db="UniProtKB">
        <authorList>
            <consortium name="Ensembl"/>
        </authorList>
    </citation>
    <scope>IDENTIFICATION</scope>
</reference>
<keyword evidence="5" id="KW-0552">Olfaction</keyword>
<evidence type="ECO:0000256" key="8">
    <source>
        <dbReference type="ARBA" id="ARBA00023136"/>
    </source>
</evidence>
<dbReference type="Ensembl" id="ENSDCDT00010040764.1">
    <property type="protein sequence ID" value="ENSDCDP00010032876.1"/>
    <property type="gene ID" value="ENSDCDG00010021009.1"/>
</dbReference>
<name>A0AAY4CJZ7_9TELE</name>
<organism evidence="15 16">
    <name type="scientific">Denticeps clupeoides</name>
    <name type="common">denticle herring</name>
    <dbReference type="NCBI Taxonomy" id="299321"/>
    <lineage>
        <taxon>Eukaryota</taxon>
        <taxon>Metazoa</taxon>
        <taxon>Chordata</taxon>
        <taxon>Craniata</taxon>
        <taxon>Vertebrata</taxon>
        <taxon>Euteleostomi</taxon>
        <taxon>Actinopterygii</taxon>
        <taxon>Neopterygii</taxon>
        <taxon>Teleostei</taxon>
        <taxon>Clupei</taxon>
        <taxon>Clupeiformes</taxon>
        <taxon>Denticipitoidei</taxon>
        <taxon>Denticipitidae</taxon>
        <taxon>Denticeps</taxon>
    </lineage>
</organism>
<evidence type="ECO:0000259" key="14">
    <source>
        <dbReference type="PROSITE" id="PS50262"/>
    </source>
</evidence>
<keyword evidence="16" id="KW-1185">Reference proteome</keyword>
<evidence type="ECO:0000256" key="1">
    <source>
        <dbReference type="ARBA" id="ARBA00004651"/>
    </source>
</evidence>
<proteinExistence type="predicted"/>
<evidence type="ECO:0000256" key="4">
    <source>
        <dbReference type="ARBA" id="ARBA00022692"/>
    </source>
</evidence>
<gene>
    <name evidence="15" type="primary">LOC114773235</name>
</gene>
<keyword evidence="4 13" id="KW-0812">Transmembrane</keyword>
<evidence type="ECO:0000256" key="3">
    <source>
        <dbReference type="ARBA" id="ARBA00022606"/>
    </source>
</evidence>
<dbReference type="InterPro" id="IPR052921">
    <property type="entry name" value="GPCR1_Superfamily_Member"/>
</dbReference>
<dbReference type="SUPFAM" id="SSF81321">
    <property type="entry name" value="Family A G protein-coupled receptor-like"/>
    <property type="match status" value="1"/>
</dbReference>
<evidence type="ECO:0000256" key="9">
    <source>
        <dbReference type="ARBA" id="ARBA00023157"/>
    </source>
</evidence>
<dbReference type="PANTHER" id="PTHR26451:SF871">
    <property type="entry name" value="ODORANT RECEPTOR-RELATED"/>
    <property type="match status" value="1"/>
</dbReference>
<dbReference type="InterPro" id="IPR000276">
    <property type="entry name" value="GPCR_Rhodpsn"/>
</dbReference>
<dbReference type="InterPro" id="IPR000725">
    <property type="entry name" value="Olfact_rcpt"/>
</dbReference>
<dbReference type="GO" id="GO:0004930">
    <property type="term" value="F:G protein-coupled receptor activity"/>
    <property type="evidence" value="ECO:0007669"/>
    <property type="project" value="UniProtKB-KW"/>
</dbReference>
<feature type="transmembrane region" description="Helical" evidence="13">
    <location>
        <begin position="278"/>
        <end position="299"/>
    </location>
</feature>
<accession>A0AAY4CJZ7</accession>
<evidence type="ECO:0000256" key="13">
    <source>
        <dbReference type="SAM" id="Phobius"/>
    </source>
</evidence>
<feature type="transmembrane region" description="Helical" evidence="13">
    <location>
        <begin position="196"/>
        <end position="217"/>
    </location>
</feature>
<protein>
    <recommendedName>
        <fullName evidence="14">G-protein coupled receptors family 1 profile domain-containing protein</fullName>
    </recommendedName>
</protein>
<keyword evidence="9" id="KW-1015">Disulfide bond</keyword>
<dbReference type="FunFam" id="1.20.1070.10:FF:000024">
    <property type="entry name" value="Olfactory receptor"/>
    <property type="match status" value="1"/>
</dbReference>
<feature type="transmembrane region" description="Helical" evidence="13">
    <location>
        <begin position="141"/>
        <end position="162"/>
    </location>
</feature>
<dbReference type="PRINTS" id="PR00237">
    <property type="entry name" value="GPCRRHODOPSN"/>
</dbReference>
<feature type="transmembrane region" description="Helical" evidence="13">
    <location>
        <begin position="238"/>
        <end position="258"/>
    </location>
</feature>
<dbReference type="AlphaFoldDB" id="A0AAY4CJZ7"/>
<dbReference type="Proteomes" id="UP000694580">
    <property type="component" value="Chromosome 19"/>
</dbReference>
<evidence type="ECO:0000256" key="5">
    <source>
        <dbReference type="ARBA" id="ARBA00022725"/>
    </source>
</evidence>